<keyword evidence="22" id="KW-1185">Reference proteome</keyword>
<feature type="binding site" evidence="16">
    <location>
        <position position="262"/>
    </location>
    <ligand>
        <name>Ca(2+)</name>
        <dbReference type="ChEBI" id="CHEBI:29108"/>
        <label>2</label>
    </ligand>
</feature>
<dbReference type="EMBL" id="KZ451911">
    <property type="protein sequence ID" value="PKA63088.1"/>
    <property type="molecule type" value="Genomic_DNA"/>
</dbReference>
<dbReference type="InterPro" id="IPR033905">
    <property type="entry name" value="Secretory_peroxidase"/>
</dbReference>
<keyword evidence="5 19" id="KW-0575">Peroxidase</keyword>
<evidence type="ECO:0000313" key="22">
    <source>
        <dbReference type="Proteomes" id="UP000236161"/>
    </source>
</evidence>
<dbReference type="Pfam" id="PF00141">
    <property type="entry name" value="peroxidase"/>
    <property type="match status" value="1"/>
</dbReference>
<feature type="binding site" description="axial binding residue" evidence="16">
    <location>
        <position position="202"/>
    </location>
    <ligand>
        <name>heme b</name>
        <dbReference type="ChEBI" id="CHEBI:60344"/>
    </ligand>
    <ligandPart>
        <name>Fe</name>
        <dbReference type="ChEBI" id="CHEBI:18248"/>
    </ligandPart>
</feature>
<feature type="active site" description="Proton acceptor" evidence="14">
    <location>
        <position position="75"/>
    </location>
</feature>
<evidence type="ECO:0000256" key="7">
    <source>
        <dbReference type="ARBA" id="ARBA00022723"/>
    </source>
</evidence>
<dbReference type="Gene3D" id="1.10.520.10">
    <property type="match status" value="1"/>
</dbReference>
<evidence type="ECO:0000256" key="1">
    <source>
        <dbReference type="ARBA" id="ARBA00000189"/>
    </source>
</evidence>
<dbReference type="GO" id="GO:0005576">
    <property type="term" value="C:extracellular region"/>
    <property type="evidence" value="ECO:0007669"/>
    <property type="project" value="UniProtKB-SubCell"/>
</dbReference>
<keyword evidence="7 16" id="KW-0479">Metal-binding</keyword>
<dbReference type="CDD" id="cd00693">
    <property type="entry name" value="secretory_peroxidase"/>
    <property type="match status" value="1"/>
</dbReference>
<dbReference type="PRINTS" id="PR00461">
    <property type="entry name" value="PLPEROXIDASE"/>
</dbReference>
<feature type="binding site" evidence="16">
    <location>
        <position position="81"/>
    </location>
    <ligand>
        <name>Ca(2+)</name>
        <dbReference type="ChEBI" id="CHEBI:29108"/>
        <label>1</label>
    </ligand>
</feature>
<feature type="chain" id="PRO_5013988675" description="Peroxidase" evidence="19">
    <location>
        <begin position="30"/>
        <end position="336"/>
    </location>
</feature>
<dbReference type="PANTHER" id="PTHR31388:SF9">
    <property type="entry name" value="PEROXIDASE 11"/>
    <property type="match status" value="1"/>
</dbReference>
<evidence type="ECO:0000256" key="3">
    <source>
        <dbReference type="ARBA" id="ARBA00006873"/>
    </source>
</evidence>
<feature type="domain" description="Plant heme peroxidase family profile" evidence="20">
    <location>
        <begin position="34"/>
        <end position="335"/>
    </location>
</feature>
<comment type="catalytic activity">
    <reaction evidence="1 19">
        <text>2 a phenolic donor + H2O2 = 2 a phenolic radical donor + 2 H2O</text>
        <dbReference type="Rhea" id="RHEA:56136"/>
        <dbReference type="ChEBI" id="CHEBI:15377"/>
        <dbReference type="ChEBI" id="CHEBI:16240"/>
        <dbReference type="ChEBI" id="CHEBI:139520"/>
        <dbReference type="ChEBI" id="CHEBI:139521"/>
        <dbReference type="EC" id="1.11.1.7"/>
    </reaction>
</comment>
<comment type="cofactor">
    <cofactor evidence="16 19">
        <name>Ca(2+)</name>
        <dbReference type="ChEBI" id="CHEBI:29108"/>
    </cofactor>
    <text evidence="16 19">Binds 2 calcium ions per subunit.</text>
</comment>
<evidence type="ECO:0000256" key="18">
    <source>
        <dbReference type="PIRSR" id="PIRSR600823-5"/>
    </source>
</evidence>
<dbReference type="GO" id="GO:0042744">
    <property type="term" value="P:hydrogen peroxide catabolic process"/>
    <property type="evidence" value="ECO:0007669"/>
    <property type="project" value="UniProtKB-KW"/>
</dbReference>
<feature type="binding site" evidence="16">
    <location>
        <position position="83"/>
    </location>
    <ligand>
        <name>Ca(2+)</name>
        <dbReference type="ChEBI" id="CHEBI:29108"/>
        <label>1</label>
    </ligand>
</feature>
<dbReference type="InterPro" id="IPR002016">
    <property type="entry name" value="Haem_peroxidase"/>
</dbReference>
<feature type="binding site" evidence="16">
    <location>
        <position position="85"/>
    </location>
    <ligand>
        <name>Ca(2+)</name>
        <dbReference type="ChEBI" id="CHEBI:29108"/>
        <label>1</label>
    </ligand>
</feature>
<dbReference type="GO" id="GO:0020037">
    <property type="term" value="F:heme binding"/>
    <property type="evidence" value="ECO:0007669"/>
    <property type="project" value="UniProtKB-UniRule"/>
</dbReference>
<evidence type="ECO:0000256" key="19">
    <source>
        <dbReference type="RuleBase" id="RU362060"/>
    </source>
</evidence>
<keyword evidence="11 18" id="KW-1015">Disulfide bond</keyword>
<feature type="disulfide bond" evidence="18">
    <location>
        <begin position="44"/>
        <end position="124"/>
    </location>
</feature>
<comment type="subcellular location">
    <subcellularLocation>
        <location evidence="19">Secreted</location>
    </subcellularLocation>
</comment>
<protein>
    <recommendedName>
        <fullName evidence="4 19">Peroxidase</fullName>
        <ecNumber evidence="4 19">1.11.1.7</ecNumber>
    </recommendedName>
</protein>
<comment type="cofactor">
    <cofactor evidence="16 19">
        <name>heme b</name>
        <dbReference type="ChEBI" id="CHEBI:60344"/>
    </cofactor>
    <text evidence="16 19">Binds 1 heme b (iron(II)-protoporphyrin IX) group per subunit.</text>
</comment>
<dbReference type="FunFam" id="1.10.420.10:FF:000001">
    <property type="entry name" value="Peroxidase"/>
    <property type="match status" value="1"/>
</dbReference>
<dbReference type="PROSITE" id="PS00436">
    <property type="entry name" value="PEROXIDASE_2"/>
    <property type="match status" value="1"/>
</dbReference>
<dbReference type="SUPFAM" id="SSF48113">
    <property type="entry name" value="Heme-dependent peroxidases"/>
    <property type="match status" value="1"/>
</dbReference>
<keyword evidence="10 16" id="KW-0408">Iron</keyword>
<evidence type="ECO:0000256" key="8">
    <source>
        <dbReference type="ARBA" id="ARBA00022837"/>
    </source>
</evidence>
<organism evidence="21 22">
    <name type="scientific">Apostasia shenzhenica</name>
    <dbReference type="NCBI Taxonomy" id="1088818"/>
    <lineage>
        <taxon>Eukaryota</taxon>
        <taxon>Viridiplantae</taxon>
        <taxon>Streptophyta</taxon>
        <taxon>Embryophyta</taxon>
        <taxon>Tracheophyta</taxon>
        <taxon>Spermatophyta</taxon>
        <taxon>Magnoliopsida</taxon>
        <taxon>Liliopsida</taxon>
        <taxon>Asparagales</taxon>
        <taxon>Orchidaceae</taxon>
        <taxon>Apostasioideae</taxon>
        <taxon>Apostasia</taxon>
    </lineage>
</organism>
<keyword evidence="13 19" id="KW-0376">Hydrogen peroxide</keyword>
<feature type="disulfide bond" evidence="18">
    <location>
        <begin position="130"/>
        <end position="331"/>
    </location>
</feature>
<keyword evidence="19" id="KW-0732">Signal</keyword>
<sequence length="336" mass="36564">MDALCCLKASSLPLALAAICILIGAPAMAEELSTLSLDYYDKTCPAAQQIVRKEMECAVRNNPRNAASILRLHFHDCIVQGCDGSVLLDDTITITGEKTASQNINSLIGFEIVDRIKNQLEGECPGVVSCADLLAIAARDAVTLAGGPYWDVLVGRKDSKSASLELANTDIPNPNQNLLTLTSNFLGKGLNVQDMVALVGSHTIGMARCTNFRERIYGDFEATSHYDLTSKTYLSKLRSICPESGHDNSISAMDYVSPNIFDNIFYESLLKGEGLLNSDQEMYSSLLGFETAELVKLYAADSISFFKHFSDAMVKMGNITNPEGGEIRKNCKFVNT</sequence>
<keyword evidence="9 19" id="KW-0560">Oxidoreductase</keyword>
<evidence type="ECO:0000256" key="11">
    <source>
        <dbReference type="ARBA" id="ARBA00023157"/>
    </source>
</evidence>
<evidence type="ECO:0000256" key="10">
    <source>
        <dbReference type="ARBA" id="ARBA00023004"/>
    </source>
</evidence>
<dbReference type="EC" id="1.11.1.7" evidence="4 19"/>
<evidence type="ECO:0000256" key="14">
    <source>
        <dbReference type="PIRSR" id="PIRSR600823-1"/>
    </source>
</evidence>
<feature type="disulfide bond" evidence="18">
    <location>
        <begin position="209"/>
        <end position="241"/>
    </location>
</feature>
<feature type="binding site" evidence="16">
    <location>
        <position position="97"/>
    </location>
    <ligand>
        <name>Ca(2+)</name>
        <dbReference type="ChEBI" id="CHEBI:29108"/>
        <label>1</label>
    </ligand>
</feature>
<evidence type="ECO:0000256" key="17">
    <source>
        <dbReference type="PIRSR" id="PIRSR600823-4"/>
    </source>
</evidence>
<feature type="binding site" evidence="16">
    <location>
        <position position="203"/>
    </location>
    <ligand>
        <name>Ca(2+)</name>
        <dbReference type="ChEBI" id="CHEBI:29108"/>
        <label>2</label>
    </ligand>
</feature>
<keyword evidence="6 19" id="KW-0349">Heme</keyword>
<dbReference type="PANTHER" id="PTHR31388">
    <property type="entry name" value="PEROXIDASE 72-RELATED"/>
    <property type="match status" value="1"/>
</dbReference>
<gene>
    <name evidence="21" type="primary">PER11</name>
    <name evidence="21" type="ORF">AXF42_Ash007884</name>
</gene>
<name>A0A2I0B5L9_9ASPA</name>
<feature type="binding site" evidence="16">
    <location>
        <position position="79"/>
    </location>
    <ligand>
        <name>Ca(2+)</name>
        <dbReference type="ChEBI" id="CHEBI:29108"/>
        <label>1</label>
    </ligand>
</feature>
<dbReference type="AlphaFoldDB" id="A0A2I0B5L9"/>
<comment type="function">
    <text evidence="2">Removal of H(2)O(2), oxidation of toxic reductants, biosynthesis and degradation of lignin, suberization, auxin catabolism, response to environmental stresses such as wounding, pathogen attack and oxidative stress. These functions might be dependent on each isozyme/isoform in each plant tissue.</text>
</comment>
<comment type="similarity">
    <text evidence="19">Belongs to the peroxidase family. Classical plant (class III) peroxidase subfamily.</text>
</comment>
<dbReference type="GO" id="GO:0140825">
    <property type="term" value="F:lactoperoxidase activity"/>
    <property type="evidence" value="ECO:0007669"/>
    <property type="project" value="UniProtKB-EC"/>
</dbReference>
<keyword evidence="8 16" id="KW-0106">Calcium</keyword>
<dbReference type="FunFam" id="1.10.520.10:FF:000008">
    <property type="entry name" value="Peroxidase"/>
    <property type="match status" value="1"/>
</dbReference>
<evidence type="ECO:0000256" key="4">
    <source>
        <dbReference type="ARBA" id="ARBA00012313"/>
    </source>
</evidence>
<feature type="binding site" evidence="15">
    <location>
        <position position="172"/>
    </location>
    <ligand>
        <name>substrate</name>
    </ligand>
</feature>
<feature type="binding site" evidence="16">
    <location>
        <position position="76"/>
    </location>
    <ligand>
        <name>Ca(2+)</name>
        <dbReference type="ChEBI" id="CHEBI:29108"/>
        <label>1</label>
    </ligand>
</feature>
<dbReference type="InterPro" id="IPR019794">
    <property type="entry name" value="Peroxidases_AS"/>
</dbReference>
<dbReference type="GO" id="GO:0006979">
    <property type="term" value="P:response to oxidative stress"/>
    <property type="evidence" value="ECO:0007669"/>
    <property type="project" value="UniProtKB-UniRule"/>
</dbReference>
<dbReference type="PRINTS" id="PR00458">
    <property type="entry name" value="PEROXIDASE"/>
</dbReference>
<evidence type="ECO:0000313" key="21">
    <source>
        <dbReference type="EMBL" id="PKA63088.1"/>
    </source>
</evidence>
<evidence type="ECO:0000256" key="15">
    <source>
        <dbReference type="PIRSR" id="PIRSR600823-2"/>
    </source>
</evidence>
<keyword evidence="19" id="KW-0964">Secreted</keyword>
<proteinExistence type="inferred from homology"/>
<dbReference type="Gene3D" id="1.10.420.10">
    <property type="entry name" value="Peroxidase, domain 2"/>
    <property type="match status" value="1"/>
</dbReference>
<dbReference type="Proteomes" id="UP000236161">
    <property type="component" value="Unassembled WGS sequence"/>
</dbReference>
<dbReference type="GO" id="GO:0046872">
    <property type="term" value="F:metal ion binding"/>
    <property type="evidence" value="ECO:0007669"/>
    <property type="project" value="UniProtKB-UniRule"/>
</dbReference>
<dbReference type="InterPro" id="IPR000823">
    <property type="entry name" value="Peroxidase_pln"/>
</dbReference>
<evidence type="ECO:0000256" key="2">
    <source>
        <dbReference type="ARBA" id="ARBA00002322"/>
    </source>
</evidence>
<evidence type="ECO:0000256" key="9">
    <source>
        <dbReference type="ARBA" id="ARBA00023002"/>
    </source>
</evidence>
<dbReference type="PROSITE" id="PS50873">
    <property type="entry name" value="PEROXIDASE_4"/>
    <property type="match status" value="1"/>
</dbReference>
<evidence type="ECO:0000256" key="16">
    <source>
        <dbReference type="PIRSR" id="PIRSR600823-3"/>
    </source>
</evidence>
<evidence type="ECO:0000256" key="5">
    <source>
        <dbReference type="ARBA" id="ARBA00022559"/>
    </source>
</evidence>
<evidence type="ECO:0000256" key="12">
    <source>
        <dbReference type="ARBA" id="ARBA00023283"/>
    </source>
</evidence>
<evidence type="ECO:0000256" key="6">
    <source>
        <dbReference type="ARBA" id="ARBA00022617"/>
    </source>
</evidence>
<feature type="site" description="Transition state stabilizer" evidence="17">
    <location>
        <position position="71"/>
    </location>
</feature>
<dbReference type="InterPro" id="IPR010255">
    <property type="entry name" value="Haem_peroxidase_sf"/>
</dbReference>
<reference evidence="21 22" key="1">
    <citation type="journal article" date="2017" name="Nature">
        <title>The Apostasia genome and the evolution of orchids.</title>
        <authorList>
            <person name="Zhang G.Q."/>
            <person name="Liu K.W."/>
            <person name="Li Z."/>
            <person name="Lohaus R."/>
            <person name="Hsiao Y.Y."/>
            <person name="Niu S.C."/>
            <person name="Wang J.Y."/>
            <person name="Lin Y.C."/>
            <person name="Xu Q."/>
            <person name="Chen L.J."/>
            <person name="Yoshida K."/>
            <person name="Fujiwara S."/>
            <person name="Wang Z.W."/>
            <person name="Zhang Y.Q."/>
            <person name="Mitsuda N."/>
            <person name="Wang M."/>
            <person name="Liu G.H."/>
            <person name="Pecoraro L."/>
            <person name="Huang H.X."/>
            <person name="Xiao X.J."/>
            <person name="Lin M."/>
            <person name="Wu X.Y."/>
            <person name="Wu W.L."/>
            <person name="Chen Y.Y."/>
            <person name="Chang S.B."/>
            <person name="Sakamoto S."/>
            <person name="Ohme-Takagi M."/>
            <person name="Yagi M."/>
            <person name="Zeng S.J."/>
            <person name="Shen C.Y."/>
            <person name="Yeh C.M."/>
            <person name="Luo Y.B."/>
            <person name="Tsai W.C."/>
            <person name="Van de Peer Y."/>
            <person name="Liu Z.J."/>
        </authorList>
    </citation>
    <scope>NUCLEOTIDE SEQUENCE [LARGE SCALE GENOMIC DNA]</scope>
    <source>
        <strain evidence="22">cv. Shenzhen</strain>
        <tissue evidence="21">Stem</tissue>
    </source>
</reference>
<feature type="signal peptide" evidence="19">
    <location>
        <begin position="1"/>
        <end position="29"/>
    </location>
</feature>
<feature type="binding site" evidence="16">
    <location>
        <position position="254"/>
    </location>
    <ligand>
        <name>Ca(2+)</name>
        <dbReference type="ChEBI" id="CHEBI:29108"/>
        <label>2</label>
    </ligand>
</feature>
<keyword evidence="12" id="KW-0873">Pyrrolidone carboxylic acid</keyword>
<feature type="disulfide bond" evidence="18">
    <location>
        <begin position="77"/>
        <end position="82"/>
    </location>
</feature>
<comment type="similarity">
    <text evidence="3">Belongs to the peroxidase family. Ascorbate peroxidase subfamily.</text>
</comment>
<dbReference type="PROSITE" id="PS00435">
    <property type="entry name" value="PEROXIDASE_1"/>
    <property type="match status" value="1"/>
</dbReference>
<dbReference type="STRING" id="1088818.A0A2I0B5L9"/>
<accession>A0A2I0B5L9</accession>
<dbReference type="InterPro" id="IPR019793">
    <property type="entry name" value="Peroxidases_heam-ligand_BS"/>
</dbReference>
<dbReference type="OrthoDB" id="2113341at2759"/>
<evidence type="ECO:0000259" key="20">
    <source>
        <dbReference type="PROSITE" id="PS50873"/>
    </source>
</evidence>
<evidence type="ECO:0000256" key="13">
    <source>
        <dbReference type="ARBA" id="ARBA00023324"/>
    </source>
</evidence>